<dbReference type="CDD" id="cd00567">
    <property type="entry name" value="ACAD"/>
    <property type="match status" value="1"/>
</dbReference>
<dbReference type="InterPro" id="IPR009075">
    <property type="entry name" value="AcylCo_DH/oxidase_C"/>
</dbReference>
<proteinExistence type="inferred from homology"/>
<dbReference type="Gene3D" id="2.40.110.10">
    <property type="entry name" value="Butyryl-CoA Dehydrogenase, subunit A, domain 2"/>
    <property type="match status" value="1"/>
</dbReference>
<name>A0ABY2JDR5_9MICO</name>
<dbReference type="InterPro" id="IPR013786">
    <property type="entry name" value="AcylCoA_DH/ox_N"/>
</dbReference>
<keyword evidence="5" id="KW-0560">Oxidoreductase</keyword>
<dbReference type="Proteomes" id="UP000297851">
    <property type="component" value="Unassembled WGS sequence"/>
</dbReference>
<dbReference type="PANTHER" id="PTHR43831">
    <property type="entry name" value="ISOBUTYRYL-COA DEHYDROGENASE"/>
    <property type="match status" value="1"/>
</dbReference>
<evidence type="ECO:0000256" key="2">
    <source>
        <dbReference type="ARBA" id="ARBA00009347"/>
    </source>
</evidence>
<evidence type="ECO:0000259" key="8">
    <source>
        <dbReference type="Pfam" id="PF02771"/>
    </source>
</evidence>
<reference evidence="9 10" key="1">
    <citation type="submission" date="2019-03" db="EMBL/GenBank/DDBJ databases">
        <title>Genomics of glacier-inhabiting Cryobacterium strains.</title>
        <authorList>
            <person name="Liu Q."/>
            <person name="Xin Y.-H."/>
        </authorList>
    </citation>
    <scope>NUCLEOTIDE SEQUENCE [LARGE SCALE GENOMIC DNA]</scope>
    <source>
        <strain evidence="9 10">TMT2-16</strain>
    </source>
</reference>
<evidence type="ECO:0000313" key="10">
    <source>
        <dbReference type="Proteomes" id="UP000297851"/>
    </source>
</evidence>
<feature type="domain" description="Acyl-CoA oxidase/dehydrogenase middle" evidence="7">
    <location>
        <begin position="111"/>
        <end position="200"/>
    </location>
</feature>
<dbReference type="Pfam" id="PF02770">
    <property type="entry name" value="Acyl-CoA_dh_M"/>
    <property type="match status" value="1"/>
</dbReference>
<dbReference type="SUPFAM" id="SSF47203">
    <property type="entry name" value="Acyl-CoA dehydrogenase C-terminal domain-like"/>
    <property type="match status" value="1"/>
</dbReference>
<comment type="caution">
    <text evidence="9">The sequence shown here is derived from an EMBL/GenBank/DDBJ whole genome shotgun (WGS) entry which is preliminary data.</text>
</comment>
<evidence type="ECO:0000313" key="9">
    <source>
        <dbReference type="EMBL" id="TFD03182.1"/>
    </source>
</evidence>
<dbReference type="InterPro" id="IPR046373">
    <property type="entry name" value="Acyl-CoA_Oxase/DH_mid-dom_sf"/>
</dbReference>
<dbReference type="RefSeq" id="WP_134373452.1">
    <property type="nucleotide sequence ID" value="NZ_SOGO01000022.1"/>
</dbReference>
<feature type="domain" description="Acyl-CoA dehydrogenase/oxidase C-terminal" evidence="6">
    <location>
        <begin position="213"/>
        <end position="365"/>
    </location>
</feature>
<protein>
    <submittedName>
        <fullName evidence="9">Acyl-CoA dehydrogenase</fullName>
    </submittedName>
</protein>
<dbReference type="PIRSF" id="PIRSF016578">
    <property type="entry name" value="HsaA"/>
    <property type="match status" value="1"/>
</dbReference>
<evidence type="ECO:0000259" key="6">
    <source>
        <dbReference type="Pfam" id="PF00441"/>
    </source>
</evidence>
<keyword evidence="4 5" id="KW-0274">FAD</keyword>
<evidence type="ECO:0000256" key="5">
    <source>
        <dbReference type="RuleBase" id="RU362125"/>
    </source>
</evidence>
<evidence type="ECO:0000259" key="7">
    <source>
        <dbReference type="Pfam" id="PF02770"/>
    </source>
</evidence>
<dbReference type="EMBL" id="SOGO01000022">
    <property type="protein sequence ID" value="TFD03182.1"/>
    <property type="molecule type" value="Genomic_DNA"/>
</dbReference>
<evidence type="ECO:0000256" key="4">
    <source>
        <dbReference type="ARBA" id="ARBA00022827"/>
    </source>
</evidence>
<sequence>MDLNSRVQPVLDVARTHAHAVDADGRFPHEAIAALRESGLLGLTLPTEVGGLGAGPRELVEVISQLAGACGSTSMIYLMHVSASMPVAAAPPAGMPALLEDLASGRSLASLAFSEAGSRSHFWTPVSRATSTSDGMHISAKKSWVTSAGHADVYIISTGTADAETVDLFAVPADSPGLSVDRPWSGMGLRGNSSSPMTIDMDSSEGFRLGTAGSGFGLMMSSVLPWFNLGNSAVSIGLSRAAVDAAVRHTVGTRLEHLDQSLSALPTIRAQLAKMSIDLANASAYLDRAAGRVADPQEDTPLFVLGSKASSNDAALRITDAAMRVCGGAAFSEHLQIDRYFRDARAGHVMAPTSDVLYEFYGRAITGRPLFDAPETVAAPAAQTRDTASTGAAA</sequence>
<evidence type="ECO:0000256" key="3">
    <source>
        <dbReference type="ARBA" id="ARBA00022630"/>
    </source>
</evidence>
<dbReference type="Pfam" id="PF00441">
    <property type="entry name" value="Acyl-CoA_dh_1"/>
    <property type="match status" value="1"/>
</dbReference>
<evidence type="ECO:0000256" key="1">
    <source>
        <dbReference type="ARBA" id="ARBA00001974"/>
    </source>
</evidence>
<comment type="similarity">
    <text evidence="2 5">Belongs to the acyl-CoA dehydrogenase family.</text>
</comment>
<dbReference type="InterPro" id="IPR037069">
    <property type="entry name" value="AcylCoA_DH/ox_N_sf"/>
</dbReference>
<keyword evidence="3 5" id="KW-0285">Flavoprotein</keyword>
<comment type="cofactor">
    <cofactor evidence="1 5">
        <name>FAD</name>
        <dbReference type="ChEBI" id="CHEBI:57692"/>
    </cofactor>
</comment>
<dbReference type="InterPro" id="IPR009100">
    <property type="entry name" value="AcylCoA_DH/oxidase_NM_dom_sf"/>
</dbReference>
<dbReference type="InterPro" id="IPR036250">
    <property type="entry name" value="AcylCo_DH-like_C"/>
</dbReference>
<dbReference type="SUPFAM" id="SSF56645">
    <property type="entry name" value="Acyl-CoA dehydrogenase NM domain-like"/>
    <property type="match status" value="1"/>
</dbReference>
<dbReference type="Gene3D" id="1.20.140.10">
    <property type="entry name" value="Butyryl-CoA Dehydrogenase, subunit A, domain 3"/>
    <property type="match status" value="1"/>
</dbReference>
<dbReference type="Gene3D" id="1.10.540.10">
    <property type="entry name" value="Acyl-CoA dehydrogenase/oxidase, N-terminal domain"/>
    <property type="match status" value="1"/>
</dbReference>
<organism evidence="9 10">
    <name type="scientific">Cryobacterium sandaracinum</name>
    <dbReference type="NCBI Taxonomy" id="1259247"/>
    <lineage>
        <taxon>Bacteria</taxon>
        <taxon>Bacillati</taxon>
        <taxon>Actinomycetota</taxon>
        <taxon>Actinomycetes</taxon>
        <taxon>Micrococcales</taxon>
        <taxon>Microbacteriaceae</taxon>
        <taxon>Cryobacterium</taxon>
    </lineage>
</organism>
<gene>
    <name evidence="9" type="ORF">E3T25_07620</name>
</gene>
<dbReference type="Pfam" id="PF02771">
    <property type="entry name" value="Acyl-CoA_dh_N"/>
    <property type="match status" value="1"/>
</dbReference>
<keyword evidence="10" id="KW-1185">Reference proteome</keyword>
<dbReference type="PANTHER" id="PTHR43831:SF1">
    <property type="entry name" value="ISOBUTYRYL-COA DEHYDROGENASE, MITOCHONDRIAL"/>
    <property type="match status" value="1"/>
</dbReference>
<dbReference type="InterPro" id="IPR052547">
    <property type="entry name" value="Mito_Isobutyryl-CoADH"/>
</dbReference>
<dbReference type="InterPro" id="IPR006091">
    <property type="entry name" value="Acyl-CoA_Oxase/DH_mid-dom"/>
</dbReference>
<accession>A0ABY2JDR5</accession>
<feature type="domain" description="Acyl-CoA dehydrogenase/oxidase N-terminal" evidence="8">
    <location>
        <begin position="15"/>
        <end position="86"/>
    </location>
</feature>